<feature type="region of interest" description="Disordered" evidence="1">
    <location>
        <begin position="215"/>
        <end position="252"/>
    </location>
</feature>
<protein>
    <submittedName>
        <fullName evidence="3">Protein STE5</fullName>
    </submittedName>
</protein>
<evidence type="ECO:0000313" key="4">
    <source>
        <dbReference type="Proteomes" id="UP000422736"/>
    </source>
</evidence>
<feature type="compositionally biased region" description="Acidic residues" evidence="1">
    <location>
        <begin position="694"/>
        <end position="706"/>
    </location>
</feature>
<feature type="region of interest" description="Disordered" evidence="1">
    <location>
        <begin position="95"/>
        <end position="130"/>
    </location>
</feature>
<feature type="region of interest" description="Disordered" evidence="1">
    <location>
        <begin position="12"/>
        <end position="80"/>
    </location>
</feature>
<dbReference type="Pfam" id="PF12194">
    <property type="entry name" value="Ste5_C"/>
    <property type="match status" value="1"/>
</dbReference>
<feature type="compositionally biased region" description="Low complexity" evidence="1">
    <location>
        <begin position="51"/>
        <end position="66"/>
    </location>
</feature>
<feature type="compositionally biased region" description="Polar residues" evidence="1">
    <location>
        <begin position="12"/>
        <end position="23"/>
    </location>
</feature>
<feature type="domain" description="Protein Ste5 Fus3-binding" evidence="2">
    <location>
        <begin position="513"/>
        <end position="699"/>
    </location>
</feature>
<feature type="compositionally biased region" description="Low complexity" evidence="1">
    <location>
        <begin position="24"/>
        <end position="36"/>
    </location>
</feature>
<dbReference type="InterPro" id="IPR021106">
    <property type="entry name" value="Ste5_Fus3-bd_dom"/>
</dbReference>
<evidence type="ECO:0000313" key="3">
    <source>
        <dbReference type="EMBL" id="QGN14368.1"/>
    </source>
</evidence>
<gene>
    <name evidence="3" type="primary">STE5</name>
    <name evidence="3" type="ORF">FIM1_1028</name>
</gene>
<evidence type="ECO:0000256" key="1">
    <source>
        <dbReference type="SAM" id="MobiDB-lite"/>
    </source>
</evidence>
<dbReference type="Proteomes" id="UP000422736">
    <property type="component" value="Chromosome 2"/>
</dbReference>
<organism evidence="3 4">
    <name type="scientific">Kluyveromyces marxianus</name>
    <name type="common">Yeast</name>
    <name type="synonym">Candida kefyr</name>
    <dbReference type="NCBI Taxonomy" id="4911"/>
    <lineage>
        <taxon>Eukaryota</taxon>
        <taxon>Fungi</taxon>
        <taxon>Dikarya</taxon>
        <taxon>Ascomycota</taxon>
        <taxon>Saccharomycotina</taxon>
        <taxon>Saccharomycetes</taxon>
        <taxon>Saccharomycetales</taxon>
        <taxon>Saccharomycetaceae</taxon>
        <taxon>Kluyveromyces</taxon>
    </lineage>
</organism>
<reference evidence="3 4" key="1">
    <citation type="submission" date="2016-03" db="EMBL/GenBank/DDBJ databases">
        <title>How can Kluyveromyces marxianus grow so fast - potential evolutionary course in Saccharomyces Complex revealed by comparative genomics.</title>
        <authorList>
            <person name="Mo W."/>
            <person name="Lu W."/>
            <person name="Yang X."/>
            <person name="Qi J."/>
            <person name="Lv H."/>
        </authorList>
    </citation>
    <scope>NUCLEOTIDE SEQUENCE [LARGE SCALE GENOMIC DNA]</scope>
    <source>
        <strain evidence="3 4">FIM1</strain>
    </source>
</reference>
<dbReference type="Gene3D" id="3.40.50.11070">
    <property type="entry name" value="Protein Ste5, Fus3-binding domain"/>
    <property type="match status" value="1"/>
</dbReference>
<keyword evidence="4" id="KW-1185">Reference proteome</keyword>
<feature type="region of interest" description="Disordered" evidence="1">
    <location>
        <begin position="694"/>
        <end position="751"/>
    </location>
</feature>
<sequence>MNSQEILFQLTNVGSTPVSSKNDTMTTPTSGSNTSSPRRWTELFSKKRAKTPSISTPSTSSSAVSSLHDGSPVRPGSKQSFRHFNIDSALQYPPVMQSPESYHSAGNGNGSGHGNVQVGKKPHRRGGNKSWKNEKCCICRDLCSFKGSTERVIILQCNHMCHEDCLMVSLNPVSKTFDLYDALPKCQMCSMLCVPSQEDMKQRLRNHLLTVNSSSSDQLSSAIPQVQSQLKPHNSPENTRTGIGPLAPPPPPLSMRNAVKTTPTNRDIRLSFASSLKPPVFVTPSVRDSWRLPRASSIKRRSNNYRGSTISALSSITSSSSLYNDSQLVCSLHIQRQYFMQAFLTSFEEIKPWEIDSRYGLLRLIDYFLISLDDQGFKQCCCYLFSEYLLLCQPSSKASSNVLQFSSYRFLQLNSPANIELIDATTLELKAKTGERVRIKPFNSDTKSLEKWITAFFDPTLTFGNLDFTSIPLPDFVSAMPSADDSRTIIVRRQNTINETIVTAGPRDSTLFTSISSILSIKRSTPRELNVILQVDRRKLKSENLITIKNVLSALTWKYHDFNCCIVGVDGLIVKIGGAREILDSWAEISDAGTQPFSPALLYKTWYKERGKVCNNAGVLVISNASMETGKTCLFHDYRMFANVGKRHVNELKIKVGFLNVDYTNKIKELVEIQDWNELLEAVSYSFNINFDDDDDDDDDEGDSDTSDSFSVGSSEFNKSLNSDNERLVRPPSPTSFEDIEADSHSQFDDDSELQHSIIYDYL</sequence>
<name>A0ABX6ETE1_KLUMA</name>
<feature type="compositionally biased region" description="Polar residues" evidence="1">
    <location>
        <begin position="215"/>
        <end position="241"/>
    </location>
</feature>
<dbReference type="InterPro" id="IPR038382">
    <property type="entry name" value="Ste5_C_sf"/>
</dbReference>
<accession>A0ABX6ETE1</accession>
<proteinExistence type="predicted"/>
<dbReference type="EMBL" id="CP015055">
    <property type="protein sequence ID" value="QGN14368.1"/>
    <property type="molecule type" value="Genomic_DNA"/>
</dbReference>
<evidence type="ECO:0000259" key="2">
    <source>
        <dbReference type="Pfam" id="PF12194"/>
    </source>
</evidence>